<dbReference type="NCBIfam" id="TIGR03506">
    <property type="entry name" value="FlgEFG_subfam"/>
    <property type="match status" value="1"/>
</dbReference>
<dbReference type="SUPFAM" id="SSF117143">
    <property type="entry name" value="Flagellar hook protein flgE"/>
    <property type="match status" value="1"/>
</dbReference>
<dbReference type="AlphaFoldDB" id="A0A7C0WVD3"/>
<dbReference type="GO" id="GO:0071978">
    <property type="term" value="P:bacterial-type flagellum-dependent swarming motility"/>
    <property type="evidence" value="ECO:0007669"/>
    <property type="project" value="TreeGrafter"/>
</dbReference>
<name>A0A7C0WVD3_9BACT</name>
<proteinExistence type="inferred from homology"/>
<dbReference type="Pfam" id="PF00460">
    <property type="entry name" value="Flg_bb_rod"/>
    <property type="match status" value="1"/>
</dbReference>
<feature type="domain" description="Flagellar hook protein FlgE/F/G-like D1" evidence="7">
    <location>
        <begin position="77"/>
        <end position="152"/>
    </location>
</feature>
<feature type="domain" description="Flagellar basal body rod protein N-terminal" evidence="5">
    <location>
        <begin position="6"/>
        <end position="34"/>
    </location>
</feature>
<sequence>MPSPVNIALTGLRNSSRRMETVAHNVANSATPGFMAQKVRSSDIAAEGSGLGVAIEAVLHSPVPGPLMPTDRWSDLAIMGDGFFAVADENGNIFYTRNGSFTVDENGNLMTLNGYRVLNISGNPVPSLPSGENFSVNSNGEIVMVSADGTITPLGPDYTIGIARIDNEDLMVSEGGTLYSLKPDVPAPELVQAGQGNGLTVLSGFVQMSNTDIAEEMVQGILAKTSYEANLKVVSTSNEMTENLLDTVG</sequence>
<comment type="similarity">
    <text evidence="2 4">Belongs to the flagella basal body rod proteins family.</text>
</comment>
<comment type="subcellular location">
    <subcellularLocation>
        <location evidence="1 4">Bacterial flagellum basal body</location>
    </subcellularLocation>
</comment>
<evidence type="ECO:0000259" key="6">
    <source>
        <dbReference type="Pfam" id="PF06429"/>
    </source>
</evidence>
<keyword evidence="8" id="KW-0966">Cell projection</keyword>
<evidence type="ECO:0000256" key="3">
    <source>
        <dbReference type="ARBA" id="ARBA00023143"/>
    </source>
</evidence>
<protein>
    <submittedName>
        <fullName evidence="8">Flagellar hook basal-body protein</fullName>
    </submittedName>
</protein>
<dbReference type="InterPro" id="IPR010930">
    <property type="entry name" value="Flg_bb/hook_C_dom"/>
</dbReference>
<dbReference type="PANTHER" id="PTHR30435:SF19">
    <property type="entry name" value="FLAGELLAR BASAL-BODY ROD PROTEIN FLGG"/>
    <property type="match status" value="1"/>
</dbReference>
<evidence type="ECO:0000259" key="7">
    <source>
        <dbReference type="Pfam" id="PF22692"/>
    </source>
</evidence>
<keyword evidence="8" id="KW-0282">Flagellum</keyword>
<dbReference type="GO" id="GO:0009425">
    <property type="term" value="C:bacterial-type flagellum basal body"/>
    <property type="evidence" value="ECO:0007669"/>
    <property type="project" value="UniProtKB-SubCell"/>
</dbReference>
<dbReference type="Pfam" id="PF06429">
    <property type="entry name" value="Flg_bbr_C"/>
    <property type="match status" value="1"/>
</dbReference>
<dbReference type="InterPro" id="IPR001444">
    <property type="entry name" value="Flag_bb_rod_N"/>
</dbReference>
<dbReference type="PANTHER" id="PTHR30435">
    <property type="entry name" value="FLAGELLAR PROTEIN"/>
    <property type="match status" value="1"/>
</dbReference>
<evidence type="ECO:0000256" key="4">
    <source>
        <dbReference type="RuleBase" id="RU362116"/>
    </source>
</evidence>
<dbReference type="Proteomes" id="UP000886355">
    <property type="component" value="Unassembled WGS sequence"/>
</dbReference>
<keyword evidence="8" id="KW-0969">Cilium</keyword>
<dbReference type="EMBL" id="DQZW01000256">
    <property type="protein sequence ID" value="HDL90330.1"/>
    <property type="molecule type" value="Genomic_DNA"/>
</dbReference>
<evidence type="ECO:0000256" key="1">
    <source>
        <dbReference type="ARBA" id="ARBA00004117"/>
    </source>
</evidence>
<gene>
    <name evidence="8" type="ORF">ENG14_05445</name>
</gene>
<dbReference type="InterPro" id="IPR020013">
    <property type="entry name" value="Flagellar_FlgE/F/G"/>
</dbReference>
<evidence type="ECO:0000256" key="2">
    <source>
        <dbReference type="ARBA" id="ARBA00009677"/>
    </source>
</evidence>
<keyword evidence="3 4" id="KW-0975">Bacterial flagellum</keyword>
<dbReference type="InterPro" id="IPR037925">
    <property type="entry name" value="FlgE/F/G-like"/>
</dbReference>
<evidence type="ECO:0000259" key="5">
    <source>
        <dbReference type="Pfam" id="PF00460"/>
    </source>
</evidence>
<comment type="caution">
    <text evidence="8">The sequence shown here is derived from an EMBL/GenBank/DDBJ whole genome shotgun (WGS) entry which is preliminary data.</text>
</comment>
<dbReference type="InterPro" id="IPR053967">
    <property type="entry name" value="LlgE_F_G-like_D1"/>
</dbReference>
<evidence type="ECO:0000313" key="8">
    <source>
        <dbReference type="EMBL" id="HDL90330.1"/>
    </source>
</evidence>
<organism evidence="8">
    <name type="scientific">Thermodesulforhabdus norvegica</name>
    <dbReference type="NCBI Taxonomy" id="39841"/>
    <lineage>
        <taxon>Bacteria</taxon>
        <taxon>Pseudomonadati</taxon>
        <taxon>Thermodesulfobacteriota</taxon>
        <taxon>Syntrophobacteria</taxon>
        <taxon>Syntrophobacterales</taxon>
        <taxon>Thermodesulforhabdaceae</taxon>
        <taxon>Thermodesulforhabdus</taxon>
    </lineage>
</organism>
<reference evidence="8" key="1">
    <citation type="journal article" date="2020" name="mSystems">
        <title>Genome- and Community-Level Interaction Insights into Carbon Utilization and Element Cycling Functions of Hydrothermarchaeota in Hydrothermal Sediment.</title>
        <authorList>
            <person name="Zhou Z."/>
            <person name="Liu Y."/>
            <person name="Xu W."/>
            <person name="Pan J."/>
            <person name="Luo Z.H."/>
            <person name="Li M."/>
        </authorList>
    </citation>
    <scope>NUCLEOTIDE SEQUENCE [LARGE SCALE GENOMIC DNA]</scope>
    <source>
        <strain evidence="8">HyVt-19</strain>
    </source>
</reference>
<accession>A0A7C0WVD3</accession>
<feature type="domain" description="Flagellar basal-body/hook protein C-terminal" evidence="6">
    <location>
        <begin position="203"/>
        <end position="246"/>
    </location>
</feature>
<dbReference type="Pfam" id="PF22692">
    <property type="entry name" value="LlgE_F_G_D1"/>
    <property type="match status" value="1"/>
</dbReference>